<name>A0A662YZM5_ACIRT</name>
<organism evidence="10 11">
    <name type="scientific">Acipenser ruthenus</name>
    <name type="common">Sterlet sturgeon</name>
    <dbReference type="NCBI Taxonomy" id="7906"/>
    <lineage>
        <taxon>Eukaryota</taxon>
        <taxon>Metazoa</taxon>
        <taxon>Chordata</taxon>
        <taxon>Craniata</taxon>
        <taxon>Vertebrata</taxon>
        <taxon>Euteleostomi</taxon>
        <taxon>Actinopterygii</taxon>
        <taxon>Chondrostei</taxon>
        <taxon>Acipenseriformes</taxon>
        <taxon>Acipenseridae</taxon>
        <taxon>Acipenser</taxon>
    </lineage>
</organism>
<evidence type="ECO:0000259" key="9">
    <source>
        <dbReference type="PROSITE" id="PS50238"/>
    </source>
</evidence>
<dbReference type="SUPFAM" id="SSF52058">
    <property type="entry name" value="L domain-like"/>
    <property type="match status" value="1"/>
</dbReference>
<dbReference type="SUPFAM" id="SSF48403">
    <property type="entry name" value="Ankyrin repeat"/>
    <property type="match status" value="1"/>
</dbReference>
<dbReference type="Gene3D" id="1.25.40.20">
    <property type="entry name" value="Ankyrin repeat-containing domain"/>
    <property type="match status" value="1"/>
</dbReference>
<accession>A0A662YZM5</accession>
<evidence type="ECO:0000313" key="10">
    <source>
        <dbReference type="EMBL" id="RXN01606.1"/>
    </source>
</evidence>
<keyword evidence="4" id="KW-0677">Repeat</keyword>
<proteinExistence type="predicted"/>
<comment type="caution">
    <text evidence="10">The sequence shown here is derived from an EMBL/GenBank/DDBJ whole genome shotgun (WGS) entry which is preliminary data.</text>
</comment>
<dbReference type="Gene3D" id="1.10.555.10">
    <property type="entry name" value="Rho GTPase activation protein"/>
    <property type="match status" value="1"/>
</dbReference>
<dbReference type="InterPro" id="IPR003591">
    <property type="entry name" value="Leu-rich_rpt_typical-subtyp"/>
</dbReference>
<feature type="region of interest" description="Disordered" evidence="7">
    <location>
        <begin position="601"/>
        <end position="621"/>
    </location>
</feature>
<dbReference type="Gene3D" id="2.30.29.30">
    <property type="entry name" value="Pleckstrin-homology domain (PH domain)/Phosphotyrosine-binding domain (PTB)"/>
    <property type="match status" value="1"/>
</dbReference>
<dbReference type="Pfam" id="PF00560">
    <property type="entry name" value="LRR_1"/>
    <property type="match status" value="1"/>
</dbReference>
<dbReference type="PANTHER" id="PTHR15228">
    <property type="entry name" value="SPERMATHECAL PHYSIOLOGY VARIANT"/>
    <property type="match status" value="1"/>
</dbReference>
<evidence type="ECO:0000256" key="1">
    <source>
        <dbReference type="ARBA" id="ARBA00022468"/>
    </source>
</evidence>
<dbReference type="Proteomes" id="UP000289886">
    <property type="component" value="Unassembled WGS sequence"/>
</dbReference>
<dbReference type="Pfam" id="PF00620">
    <property type="entry name" value="RhoGAP"/>
    <property type="match status" value="1"/>
</dbReference>
<feature type="domain" description="Rho-GAP" evidence="9">
    <location>
        <begin position="340"/>
        <end position="534"/>
    </location>
</feature>
<dbReference type="SMART" id="SM00369">
    <property type="entry name" value="LRR_TYP"/>
    <property type="match status" value="3"/>
</dbReference>
<feature type="compositionally biased region" description="Basic and acidic residues" evidence="7">
    <location>
        <begin position="184"/>
        <end position="197"/>
    </location>
</feature>
<feature type="region of interest" description="Disordered" evidence="7">
    <location>
        <begin position="184"/>
        <end position="219"/>
    </location>
</feature>
<dbReference type="FunFam" id="1.10.555.10:FF:000015">
    <property type="entry name" value="rho GTPase-activating protein 25 isoform X1"/>
    <property type="match status" value="1"/>
</dbReference>
<feature type="domain" description="PH" evidence="8">
    <location>
        <begin position="222"/>
        <end position="330"/>
    </location>
</feature>
<dbReference type="InterPro" id="IPR036770">
    <property type="entry name" value="Ankyrin_rpt-contain_sf"/>
</dbReference>
<keyword evidence="6" id="KW-0040">ANK repeat</keyword>
<dbReference type="SUPFAM" id="SSF50729">
    <property type="entry name" value="PH domain-like"/>
    <property type="match status" value="1"/>
</dbReference>
<evidence type="ECO:0000259" key="8">
    <source>
        <dbReference type="PROSITE" id="PS50003"/>
    </source>
</evidence>
<dbReference type="Gene3D" id="3.80.10.10">
    <property type="entry name" value="Ribonuclease Inhibitor"/>
    <property type="match status" value="1"/>
</dbReference>
<feature type="compositionally biased region" description="Polar residues" evidence="7">
    <location>
        <begin position="609"/>
        <end position="621"/>
    </location>
</feature>
<sequence>MTADGKRRLDLSNMGIATFPKCILKLADVDELDLSRNMLQKIPDYIEDFKNLRWLDFHSNRIETLPETIGQLENLFYLNLCNNKLTAASLPLQLGQLKKLRHLNLGMNGFECRCQADAPDNQGMTPMHVAAEKGAIEVSWLLLQAVGFRSLHLKAKNGLAPLDIAKQGITYRHQELAKVLNKYSKEPHDRKPKESYARSKSMVMGEMSRSSNRPTSPGLQERAVKAGWLKKQRSIIKNWQLRWFVLRTDQLYFYKDKEETKPQGCIPLQGSQVNELLANPEEPGKHLFEIVPGGAGERDRAAINHEAFLLMANSQNDMEDWVKAIRRVIWAPFGGGIFGQRLEDTVQYEQKFGQRLAPLMVEQCVDFIRERGLDEEGLFRMPGQANLVKELQDAFDCGDKPLFDSNTDVHTVASLLKLYLRELPEPVIPFAKYEDFLSCAQLLAKDEVEGIQELVNQVKNLPQANYNLLKYICKFLDEVQSHSNENKMSVQNLATVFGPNILRPKFEDPVTIMEGTSLVQHLMTVLISEHERLLTSTETEATVAQQEERPLFKCNMVEWISEDDLQGSHSKNKSVNQPDDLCSSATSLDVNISTPIMMSKVASQGKGDIQSQAATSPSKQMKSLPTWKYSFKSSGGKSSSVKLGGSSVDIPNLPSSGNWLINGLSSLRGHRRTSSGDRVKDSGSPQRLSTYDNVTASSLSVPSVASTTWSTSSCEISVPESVSSCAACNVSDSSGQICGKVEWSTQASQGQSDIKTSELENSSEGLEVYISSMNCSEHSNVVTASNDSASCSKALTSLVTELREELGKQKEEYETRIRR</sequence>
<keyword evidence="11" id="KW-1185">Reference proteome</keyword>
<dbReference type="SMART" id="SM00324">
    <property type="entry name" value="RhoGAP"/>
    <property type="match status" value="1"/>
</dbReference>
<evidence type="ECO:0000256" key="7">
    <source>
        <dbReference type="SAM" id="MobiDB-lite"/>
    </source>
</evidence>
<evidence type="ECO:0000256" key="2">
    <source>
        <dbReference type="ARBA" id="ARBA00022553"/>
    </source>
</evidence>
<reference evidence="10 11" key="1">
    <citation type="submission" date="2019-01" db="EMBL/GenBank/DDBJ databases">
        <title>Draft Genome and Complete Hox-Cluster Characterization of the Sterlet Sturgeon (Acipenser ruthenus).</title>
        <authorList>
            <person name="Wei Q."/>
        </authorList>
    </citation>
    <scope>NUCLEOTIDE SEQUENCE [LARGE SCALE GENOMIC DNA]</scope>
    <source>
        <strain evidence="10">WHYD16114868_AA</strain>
        <tissue evidence="10">Blood</tissue>
    </source>
</reference>
<dbReference type="PROSITE" id="PS50297">
    <property type="entry name" value="ANK_REP_REGION"/>
    <property type="match status" value="1"/>
</dbReference>
<feature type="repeat" description="ANK" evidence="6">
    <location>
        <begin position="122"/>
        <end position="144"/>
    </location>
</feature>
<dbReference type="SMART" id="SM00233">
    <property type="entry name" value="PH"/>
    <property type="match status" value="1"/>
</dbReference>
<dbReference type="FunFam" id="2.30.29.30:FF:000120">
    <property type="entry name" value="rho GTPase-activating protein 22 isoform X1"/>
    <property type="match status" value="1"/>
</dbReference>
<dbReference type="GO" id="GO:0051056">
    <property type="term" value="P:regulation of small GTPase mediated signal transduction"/>
    <property type="evidence" value="ECO:0007669"/>
    <property type="project" value="UniProtKB-ARBA"/>
</dbReference>
<dbReference type="Pfam" id="PF00169">
    <property type="entry name" value="PH"/>
    <property type="match status" value="1"/>
</dbReference>
<gene>
    <name evidence="10" type="ORF">EOD39_6157</name>
</gene>
<dbReference type="InterPro" id="IPR002110">
    <property type="entry name" value="Ankyrin_rpt"/>
</dbReference>
<dbReference type="InterPro" id="IPR011993">
    <property type="entry name" value="PH-like_dom_sf"/>
</dbReference>
<feature type="region of interest" description="Disordered" evidence="7">
    <location>
        <begin position="669"/>
        <end position="690"/>
    </location>
</feature>
<dbReference type="InterPro" id="IPR001849">
    <property type="entry name" value="PH_domain"/>
</dbReference>
<dbReference type="InterPro" id="IPR051025">
    <property type="entry name" value="RhoGAP"/>
</dbReference>
<dbReference type="EMBL" id="SCEB01000033">
    <property type="protein sequence ID" value="RXN01606.1"/>
    <property type="molecule type" value="Genomic_DNA"/>
</dbReference>
<dbReference type="CDD" id="cd04390">
    <property type="entry name" value="RhoGAP_ARHGAP22_24_25"/>
    <property type="match status" value="1"/>
</dbReference>
<dbReference type="AlphaFoldDB" id="A0A662YZM5"/>
<dbReference type="PROSITE" id="PS50238">
    <property type="entry name" value="RHOGAP"/>
    <property type="match status" value="1"/>
</dbReference>
<dbReference type="InterPro" id="IPR001611">
    <property type="entry name" value="Leu-rich_rpt"/>
</dbReference>
<evidence type="ECO:0000313" key="11">
    <source>
        <dbReference type="Proteomes" id="UP000289886"/>
    </source>
</evidence>
<keyword evidence="5" id="KW-0175">Coiled coil</keyword>
<dbReference type="InterPro" id="IPR000198">
    <property type="entry name" value="RhoGAP_dom"/>
</dbReference>
<dbReference type="PANTHER" id="PTHR15228:SF22">
    <property type="entry name" value="RHO GTPASE-ACTIVATING PROTEIN 22"/>
    <property type="match status" value="1"/>
</dbReference>
<dbReference type="GO" id="GO:0007165">
    <property type="term" value="P:signal transduction"/>
    <property type="evidence" value="ECO:0007669"/>
    <property type="project" value="InterPro"/>
</dbReference>
<feature type="compositionally biased region" description="Polar residues" evidence="7">
    <location>
        <begin position="208"/>
        <end position="218"/>
    </location>
</feature>
<dbReference type="PROSITE" id="PS51450">
    <property type="entry name" value="LRR"/>
    <property type="match status" value="1"/>
</dbReference>
<dbReference type="PROSITE" id="PS50088">
    <property type="entry name" value="ANK_REPEAT"/>
    <property type="match status" value="1"/>
</dbReference>
<dbReference type="PROSITE" id="PS50003">
    <property type="entry name" value="PH_DOMAIN"/>
    <property type="match status" value="1"/>
</dbReference>
<evidence type="ECO:0000256" key="4">
    <source>
        <dbReference type="ARBA" id="ARBA00022737"/>
    </source>
</evidence>
<keyword evidence="1" id="KW-0343">GTPase activation</keyword>
<evidence type="ECO:0000256" key="5">
    <source>
        <dbReference type="ARBA" id="ARBA00023054"/>
    </source>
</evidence>
<dbReference type="InterPro" id="IPR008936">
    <property type="entry name" value="Rho_GTPase_activation_prot"/>
</dbReference>
<keyword evidence="3" id="KW-0433">Leucine-rich repeat</keyword>
<dbReference type="InterPro" id="IPR032675">
    <property type="entry name" value="LRR_dom_sf"/>
</dbReference>
<keyword evidence="2" id="KW-0597">Phosphoprotein</keyword>
<protein>
    <submittedName>
        <fullName evidence="10">Rho GTPase-activating protein 22</fullName>
    </submittedName>
</protein>
<dbReference type="SUPFAM" id="SSF48350">
    <property type="entry name" value="GTPase activation domain, GAP"/>
    <property type="match status" value="1"/>
</dbReference>
<dbReference type="GO" id="GO:0005096">
    <property type="term" value="F:GTPase activator activity"/>
    <property type="evidence" value="ECO:0007669"/>
    <property type="project" value="UniProtKB-KW"/>
</dbReference>
<evidence type="ECO:0000256" key="6">
    <source>
        <dbReference type="PROSITE-ProRule" id="PRU00023"/>
    </source>
</evidence>
<evidence type="ECO:0000256" key="3">
    <source>
        <dbReference type="ARBA" id="ARBA00022614"/>
    </source>
</evidence>
<dbReference type="GO" id="GO:0005925">
    <property type="term" value="C:focal adhesion"/>
    <property type="evidence" value="ECO:0007669"/>
    <property type="project" value="TreeGrafter"/>
</dbReference>